<evidence type="ECO:0000313" key="5">
    <source>
        <dbReference type="EMBL" id="RLN13221.1"/>
    </source>
</evidence>
<evidence type="ECO:0000256" key="1">
    <source>
        <dbReference type="ARBA" id="ARBA00022737"/>
    </source>
</evidence>
<proteinExistence type="predicted"/>
<keyword evidence="6" id="KW-1185">Reference proteome</keyword>
<dbReference type="OrthoDB" id="185373at2759"/>
<feature type="compositionally biased region" description="Basic and acidic residues" evidence="4">
    <location>
        <begin position="637"/>
        <end position="647"/>
    </location>
</feature>
<organism evidence="5 6">
    <name type="scientific">Panicum miliaceum</name>
    <name type="common">Proso millet</name>
    <name type="synonym">Broomcorn millet</name>
    <dbReference type="NCBI Taxonomy" id="4540"/>
    <lineage>
        <taxon>Eukaryota</taxon>
        <taxon>Viridiplantae</taxon>
        <taxon>Streptophyta</taxon>
        <taxon>Embryophyta</taxon>
        <taxon>Tracheophyta</taxon>
        <taxon>Spermatophyta</taxon>
        <taxon>Magnoliopsida</taxon>
        <taxon>Liliopsida</taxon>
        <taxon>Poales</taxon>
        <taxon>Poaceae</taxon>
        <taxon>PACMAD clade</taxon>
        <taxon>Panicoideae</taxon>
        <taxon>Panicodae</taxon>
        <taxon>Paniceae</taxon>
        <taxon>Panicinae</taxon>
        <taxon>Panicum</taxon>
        <taxon>Panicum sect. Panicum</taxon>
    </lineage>
</organism>
<dbReference type="Proteomes" id="UP000275267">
    <property type="component" value="Unassembled WGS sequence"/>
</dbReference>
<sequence length="753" mass="83779">MVGRRSWAELRMPVVAAHADGGRRRRIKCRRRTWNNNLGAPTGSFSDTATARAARGEPVNGPRPLVSDPLVLTMWPCDTPISCDTTEGPMLEEFAASSLVAAPAAVRLEDEPPAEKSCDYTCGLPGRQQTPPQHADSEPQTPPLRLTLWVEDSPLEKQERNGALQPSKGQKQQLCTTCAKGHTCQSVINRTRQMRALIDSKKPYQAHSVFKHLVDEGHKPSLVTYTTLLTALTNQRMFESIPSLLAQVELAGLRPDSIFFNALINAFVEAKRMGEAINTFWKMKHSGCHPTTSTFNTLIKGYGIVGKPEESQRVFDMMGVEESVRPNLTTYNILVKAWCDQRNLEEAWSIVGKMRAGGVEPDIVTYNTIASAYANNDETWRAEELIVEIQTRVRTSERTWGIIIGGYCREGRLEEAFRCVRQMKDAGVIPNVVIFNTLLKGFLDANDMAAVNNILGLMEQFGIKPDIVTYSHQLNTFSSLGHMAQCMKVFDKMIEAGIEPDPQVYSILAKGYVRAQQPEKAEELLLQMSQLGVRPNVVTFTTVISGWCSVADMEGAMRVYEKMCKSGVHPNLRTFETLIWGYSEQKQPWKAEEVLQMMQETGVKPKQSTYGLVADAWKAVGLIENANQANGSFNGRHANDNSDHSDDSSNLQISEDDNKLQSFEKSNGHGMNGRSRTSLLQMTSALGSSGVVSSKILKAGEFPSKRLKGIKNTSLLQSSYRFQLRYSGFCRKQLQKNGGFYSQSVSSFKMVFL</sequence>
<evidence type="ECO:0000256" key="2">
    <source>
        <dbReference type="ARBA" id="ARBA00022946"/>
    </source>
</evidence>
<evidence type="ECO:0000313" key="6">
    <source>
        <dbReference type="Proteomes" id="UP000275267"/>
    </source>
</evidence>
<dbReference type="InterPro" id="IPR011990">
    <property type="entry name" value="TPR-like_helical_dom_sf"/>
</dbReference>
<feature type="repeat" description="PPR" evidence="3">
    <location>
        <begin position="396"/>
        <end position="430"/>
    </location>
</feature>
<feature type="region of interest" description="Disordered" evidence="4">
    <location>
        <begin position="38"/>
        <end position="65"/>
    </location>
</feature>
<dbReference type="PANTHER" id="PTHR47931:SF2">
    <property type="entry name" value="OS01G0228400 PROTEIN"/>
    <property type="match status" value="1"/>
</dbReference>
<dbReference type="SUPFAM" id="SSF81901">
    <property type="entry name" value="HCP-like"/>
    <property type="match status" value="1"/>
</dbReference>
<feature type="repeat" description="PPR" evidence="3">
    <location>
        <begin position="501"/>
        <end position="535"/>
    </location>
</feature>
<comment type="caution">
    <text evidence="5">The sequence shown here is derived from an EMBL/GenBank/DDBJ whole genome shotgun (WGS) entry which is preliminary data.</text>
</comment>
<feature type="region of interest" description="Disordered" evidence="4">
    <location>
        <begin position="631"/>
        <end position="652"/>
    </location>
</feature>
<dbReference type="STRING" id="4540.A0A3L6S1W4"/>
<feature type="compositionally biased region" description="Polar residues" evidence="4">
    <location>
        <begin position="38"/>
        <end position="49"/>
    </location>
</feature>
<accession>A0A3L6S1W4</accession>
<feature type="repeat" description="PPR" evidence="3">
    <location>
        <begin position="571"/>
        <end position="605"/>
    </location>
</feature>
<keyword evidence="1" id="KW-0677">Repeat</keyword>
<reference evidence="6" key="1">
    <citation type="journal article" date="2019" name="Nat. Commun.">
        <title>The genome of broomcorn millet.</title>
        <authorList>
            <person name="Zou C."/>
            <person name="Miki D."/>
            <person name="Li D."/>
            <person name="Tang Q."/>
            <person name="Xiao L."/>
            <person name="Rajput S."/>
            <person name="Deng P."/>
            <person name="Jia W."/>
            <person name="Huang R."/>
            <person name="Zhang M."/>
            <person name="Sun Y."/>
            <person name="Hu J."/>
            <person name="Fu X."/>
            <person name="Schnable P.S."/>
            <person name="Li F."/>
            <person name="Zhang H."/>
            <person name="Feng B."/>
            <person name="Zhu X."/>
            <person name="Liu R."/>
            <person name="Schnable J.C."/>
            <person name="Zhu J.-K."/>
            <person name="Zhang H."/>
        </authorList>
    </citation>
    <scope>NUCLEOTIDE SEQUENCE [LARGE SCALE GENOMIC DNA]</scope>
</reference>
<dbReference type="NCBIfam" id="TIGR00756">
    <property type="entry name" value="PPR"/>
    <property type="match status" value="8"/>
</dbReference>
<dbReference type="Pfam" id="PF13041">
    <property type="entry name" value="PPR_2"/>
    <property type="match status" value="5"/>
</dbReference>
<feature type="repeat" description="PPR" evidence="3">
    <location>
        <begin position="431"/>
        <end position="465"/>
    </location>
</feature>
<dbReference type="Gene3D" id="1.25.40.10">
    <property type="entry name" value="Tetratricopeptide repeat domain"/>
    <property type="match status" value="3"/>
</dbReference>
<evidence type="ECO:0000256" key="4">
    <source>
        <dbReference type="SAM" id="MobiDB-lite"/>
    </source>
</evidence>
<feature type="repeat" description="PPR" evidence="3">
    <location>
        <begin position="536"/>
        <end position="570"/>
    </location>
</feature>
<keyword evidence="2" id="KW-0809">Transit peptide</keyword>
<dbReference type="AlphaFoldDB" id="A0A3L6S1W4"/>
<feature type="region of interest" description="Disordered" evidence="4">
    <location>
        <begin position="110"/>
        <end position="141"/>
    </location>
</feature>
<dbReference type="PANTHER" id="PTHR47931">
    <property type="entry name" value="OS01G0228400 PROTEIN"/>
    <property type="match status" value="1"/>
</dbReference>
<feature type="repeat" description="PPR" evidence="3">
    <location>
        <begin position="291"/>
        <end position="326"/>
    </location>
</feature>
<dbReference type="EMBL" id="PQIB02000006">
    <property type="protein sequence ID" value="RLN13221.1"/>
    <property type="molecule type" value="Genomic_DNA"/>
</dbReference>
<feature type="repeat" description="PPR" evidence="3">
    <location>
        <begin position="327"/>
        <end position="361"/>
    </location>
</feature>
<evidence type="ECO:0000256" key="3">
    <source>
        <dbReference type="PROSITE-ProRule" id="PRU00708"/>
    </source>
</evidence>
<feature type="repeat" description="PPR" evidence="3">
    <location>
        <begin position="466"/>
        <end position="500"/>
    </location>
</feature>
<protein>
    <submittedName>
        <fullName evidence="5">Uncharacterized protein</fullName>
    </submittedName>
</protein>
<dbReference type="InterPro" id="IPR002885">
    <property type="entry name" value="PPR_rpt"/>
</dbReference>
<feature type="repeat" description="PPR" evidence="3">
    <location>
        <begin position="256"/>
        <end position="290"/>
    </location>
</feature>
<gene>
    <name evidence="5" type="ORF">C2845_PM09G18440</name>
</gene>
<name>A0A3L6S1W4_PANMI</name>
<dbReference type="PROSITE" id="PS51375">
    <property type="entry name" value="PPR"/>
    <property type="match status" value="9"/>
</dbReference>